<gene>
    <name evidence="1" type="ORF">HPB47_000131</name>
</gene>
<organism evidence="1 2">
    <name type="scientific">Ixodes persulcatus</name>
    <name type="common">Taiga tick</name>
    <dbReference type="NCBI Taxonomy" id="34615"/>
    <lineage>
        <taxon>Eukaryota</taxon>
        <taxon>Metazoa</taxon>
        <taxon>Ecdysozoa</taxon>
        <taxon>Arthropoda</taxon>
        <taxon>Chelicerata</taxon>
        <taxon>Arachnida</taxon>
        <taxon>Acari</taxon>
        <taxon>Parasitiformes</taxon>
        <taxon>Ixodida</taxon>
        <taxon>Ixodoidea</taxon>
        <taxon>Ixodidae</taxon>
        <taxon>Ixodinae</taxon>
        <taxon>Ixodes</taxon>
    </lineage>
</organism>
<protein>
    <submittedName>
        <fullName evidence="1">Uncharacterized protein</fullName>
    </submittedName>
</protein>
<evidence type="ECO:0000313" key="1">
    <source>
        <dbReference type="EMBL" id="KAG0424145.1"/>
    </source>
</evidence>
<proteinExistence type="predicted"/>
<reference evidence="1 2" key="1">
    <citation type="journal article" date="2020" name="Cell">
        <title>Large-Scale Comparative Analyses of Tick Genomes Elucidate Their Genetic Diversity and Vector Capacities.</title>
        <authorList>
            <consortium name="Tick Genome and Microbiome Consortium (TIGMIC)"/>
            <person name="Jia N."/>
            <person name="Wang J."/>
            <person name="Shi W."/>
            <person name="Du L."/>
            <person name="Sun Y."/>
            <person name="Zhan W."/>
            <person name="Jiang J.F."/>
            <person name="Wang Q."/>
            <person name="Zhang B."/>
            <person name="Ji P."/>
            <person name="Bell-Sakyi L."/>
            <person name="Cui X.M."/>
            <person name="Yuan T.T."/>
            <person name="Jiang B.G."/>
            <person name="Yang W.F."/>
            <person name="Lam T.T."/>
            <person name="Chang Q.C."/>
            <person name="Ding S.J."/>
            <person name="Wang X.J."/>
            <person name="Zhu J.G."/>
            <person name="Ruan X.D."/>
            <person name="Zhao L."/>
            <person name="Wei J.T."/>
            <person name="Ye R.Z."/>
            <person name="Que T.C."/>
            <person name="Du C.H."/>
            <person name="Zhou Y.H."/>
            <person name="Cheng J.X."/>
            <person name="Dai P.F."/>
            <person name="Guo W.B."/>
            <person name="Han X.H."/>
            <person name="Huang E.J."/>
            <person name="Li L.F."/>
            <person name="Wei W."/>
            <person name="Gao Y.C."/>
            <person name="Liu J.Z."/>
            <person name="Shao H.Z."/>
            <person name="Wang X."/>
            <person name="Wang C.C."/>
            <person name="Yang T.C."/>
            <person name="Huo Q.B."/>
            <person name="Li W."/>
            <person name="Chen H.Y."/>
            <person name="Chen S.E."/>
            <person name="Zhou L.G."/>
            <person name="Ni X.B."/>
            <person name="Tian J.H."/>
            <person name="Sheng Y."/>
            <person name="Liu T."/>
            <person name="Pan Y.S."/>
            <person name="Xia L.Y."/>
            <person name="Li J."/>
            <person name="Zhao F."/>
            <person name="Cao W.C."/>
        </authorList>
    </citation>
    <scope>NUCLEOTIDE SEQUENCE [LARGE SCALE GENOMIC DNA]</scope>
    <source>
        <strain evidence="1">Iper-2018</strain>
    </source>
</reference>
<sequence length="482" mass="53958">MFGPWFKEDVVSSRESSLLCLSLACSPQAQRLKALLDESTDPCEDFYGYVCSKGRNQKSGMIMATKSDVDKQVVTLFKEIGRSDTALSIATASRRLWKDCVDVGTTNKLGNSPLEALLNLTGLFGWPYGVYPLYTVADVWKISGNIQRHLSLSTLLKLDILPEAVTVTPTRGDDCPVVPSNATSAVFSEMLRFRGNTSWQRKLAAQVGTFALKLRSLRRTLDKTSEHAMNEVRPFLSAALRDFPMPALKTDKIRQQPSAATVSLDPLVSLVRSTIPNLVLNYLGFCVVRHVQLFTPTKGHNDLQLSVASREYQCVQLILNQALTVDAAEYVRYTALKGSVNFDSLRVITTDIRRVLASRISTLKWLDKAARKKALARLKELKVRFFFERYMESNNAVQARTPAALPAQGLITYQKFRELRYRKRLRDRGEDAALYHSSSTAHEHCSLDAALKEYTPGMGTSAHSPRPELRPTRHHRAVTSQS</sequence>
<keyword evidence="2" id="KW-1185">Reference proteome</keyword>
<evidence type="ECO:0000313" key="2">
    <source>
        <dbReference type="Proteomes" id="UP000805193"/>
    </source>
</evidence>
<name>A0AC60PSW7_IXOPE</name>
<dbReference type="Proteomes" id="UP000805193">
    <property type="component" value="Unassembled WGS sequence"/>
</dbReference>
<accession>A0AC60PSW7</accession>
<dbReference type="EMBL" id="JABSTQ010010011">
    <property type="protein sequence ID" value="KAG0424145.1"/>
    <property type="molecule type" value="Genomic_DNA"/>
</dbReference>
<comment type="caution">
    <text evidence="1">The sequence shown here is derived from an EMBL/GenBank/DDBJ whole genome shotgun (WGS) entry which is preliminary data.</text>
</comment>